<gene>
    <name evidence="4" type="ORF">SORDD24_00582</name>
</gene>
<evidence type="ECO:0000256" key="2">
    <source>
        <dbReference type="SAM" id="Phobius"/>
    </source>
</evidence>
<evidence type="ECO:0000256" key="1">
    <source>
        <dbReference type="ARBA" id="ARBA00009067"/>
    </source>
</evidence>
<dbReference type="Pfam" id="PF02517">
    <property type="entry name" value="Rce1-like"/>
    <property type="match status" value="1"/>
</dbReference>
<dbReference type="RefSeq" id="WP_061407331.1">
    <property type="nucleotide sequence ID" value="NZ_JALDVJ010000002.1"/>
</dbReference>
<protein>
    <submittedName>
        <fullName evidence="4">CAAX amino terminal protease family protein</fullName>
    </submittedName>
</protein>
<proteinExistence type="inferred from homology"/>
<comment type="caution">
    <text evidence="4">The sequence shown here is derived from an EMBL/GenBank/DDBJ whole genome shotgun (WGS) entry which is preliminary data.</text>
</comment>
<dbReference type="PATRIC" id="fig|1303.84.peg.653"/>
<keyword evidence="2" id="KW-0812">Transmembrane</keyword>
<feature type="transmembrane region" description="Helical" evidence="2">
    <location>
        <begin position="37"/>
        <end position="54"/>
    </location>
</feature>
<keyword evidence="4" id="KW-0378">Hydrolase</keyword>
<feature type="domain" description="CAAX prenyl protease 2/Lysostaphin resistance protein A-like" evidence="3">
    <location>
        <begin position="124"/>
        <end position="215"/>
    </location>
</feature>
<feature type="transmembrane region" description="Helical" evidence="2">
    <location>
        <begin position="153"/>
        <end position="174"/>
    </location>
</feature>
<dbReference type="GO" id="GO:0006508">
    <property type="term" value="P:proteolysis"/>
    <property type="evidence" value="ECO:0007669"/>
    <property type="project" value="UniProtKB-KW"/>
</dbReference>
<feature type="transmembrane region" description="Helical" evidence="2">
    <location>
        <begin position="7"/>
        <end position="25"/>
    </location>
</feature>
<organism evidence="4 5">
    <name type="scientific">Streptococcus oralis</name>
    <dbReference type="NCBI Taxonomy" id="1303"/>
    <lineage>
        <taxon>Bacteria</taxon>
        <taxon>Bacillati</taxon>
        <taxon>Bacillota</taxon>
        <taxon>Bacilli</taxon>
        <taxon>Lactobacillales</taxon>
        <taxon>Streptococcaceae</taxon>
        <taxon>Streptococcus</taxon>
    </lineage>
</organism>
<keyword evidence="2" id="KW-1133">Transmembrane helix</keyword>
<dbReference type="InterPro" id="IPR052710">
    <property type="entry name" value="CAAX_protease"/>
</dbReference>
<feature type="transmembrane region" description="Helical" evidence="2">
    <location>
        <begin position="121"/>
        <end position="141"/>
    </location>
</feature>
<evidence type="ECO:0000259" key="3">
    <source>
        <dbReference type="Pfam" id="PF02517"/>
    </source>
</evidence>
<sequence>MTKETRGLALIAGIYFLLFVIPHFIHFSYGNQSLRMIIPLLAYIFLALFGLYVLRYRLKENLSWIKQHKLKSLGITLLVFLAMTLFTIAGSFLAQLGYSFFNIDQANLTNDTNIGSAMNLFPVPLLILVLGILGPFVEEIIYRYILLNFFKKYCSVGVAIFLSSLCFAMIHVNHFTANELLGVLPHFMSGLVFAYTYHKTDNLLFSSAVHIFNNSSIFLLI</sequence>
<evidence type="ECO:0000313" key="5">
    <source>
        <dbReference type="Proteomes" id="UP000070353"/>
    </source>
</evidence>
<feature type="transmembrane region" description="Helical" evidence="2">
    <location>
        <begin position="180"/>
        <end position="197"/>
    </location>
</feature>
<dbReference type="AlphaFoldDB" id="A0A139QSY2"/>
<feature type="transmembrane region" description="Helical" evidence="2">
    <location>
        <begin position="75"/>
        <end position="101"/>
    </location>
</feature>
<reference evidence="4 5" key="1">
    <citation type="submission" date="2016-01" db="EMBL/GenBank/DDBJ databases">
        <title>Highly variable Streptococcus oralis are common among viridans streptococci isolated from primates.</title>
        <authorList>
            <person name="Denapaite D."/>
            <person name="Rieger M."/>
            <person name="Koendgen S."/>
            <person name="Brueckner R."/>
            <person name="Ochigava I."/>
            <person name="Kappeler P."/>
            <person name="Maetz-Rensing K."/>
            <person name="Leendertz F."/>
            <person name="Hakenbeck R."/>
        </authorList>
    </citation>
    <scope>NUCLEOTIDE SEQUENCE [LARGE SCALE GENOMIC DNA]</scope>
    <source>
        <strain evidence="4 5">DD24</strain>
    </source>
</reference>
<dbReference type="PANTHER" id="PTHR36435">
    <property type="entry name" value="SLR1288 PROTEIN"/>
    <property type="match status" value="1"/>
</dbReference>
<comment type="similarity">
    <text evidence="1">Belongs to the UPF0177 family.</text>
</comment>
<dbReference type="EMBL" id="LQZB01000078">
    <property type="protein sequence ID" value="KXU05453.1"/>
    <property type="molecule type" value="Genomic_DNA"/>
</dbReference>
<keyword evidence="4" id="KW-0645">Protease</keyword>
<dbReference type="GO" id="GO:0080120">
    <property type="term" value="P:CAAX-box protein maturation"/>
    <property type="evidence" value="ECO:0007669"/>
    <property type="project" value="UniProtKB-ARBA"/>
</dbReference>
<name>A0A139QSY2_STROR</name>
<dbReference type="OrthoDB" id="2236068at2"/>
<dbReference type="InterPro" id="IPR003675">
    <property type="entry name" value="Rce1/LyrA-like_dom"/>
</dbReference>
<accession>A0A139QSY2</accession>
<dbReference type="Proteomes" id="UP000070353">
    <property type="component" value="Unassembled WGS sequence"/>
</dbReference>
<dbReference type="PANTHER" id="PTHR36435:SF1">
    <property type="entry name" value="CAAX AMINO TERMINAL PROTEASE FAMILY PROTEIN"/>
    <property type="match status" value="1"/>
</dbReference>
<dbReference type="GO" id="GO:0004175">
    <property type="term" value="F:endopeptidase activity"/>
    <property type="evidence" value="ECO:0007669"/>
    <property type="project" value="UniProtKB-ARBA"/>
</dbReference>
<evidence type="ECO:0000313" key="4">
    <source>
        <dbReference type="EMBL" id="KXU05453.1"/>
    </source>
</evidence>
<keyword evidence="2" id="KW-0472">Membrane</keyword>